<protein>
    <submittedName>
        <fullName evidence="1">Uncharacterized protein</fullName>
    </submittedName>
</protein>
<reference evidence="1" key="1">
    <citation type="submission" date="2014-09" db="EMBL/GenBank/DDBJ databases">
        <authorList>
            <person name="Magalhaes I.L.F."/>
            <person name="Oliveira U."/>
            <person name="Santos F.R."/>
            <person name="Vidigal T.H.D.A."/>
            <person name="Brescovit A.D."/>
            <person name="Santos A.J."/>
        </authorList>
    </citation>
    <scope>NUCLEOTIDE SEQUENCE</scope>
    <source>
        <tissue evidence="1">Shoot tissue taken approximately 20 cm above the soil surface</tissue>
    </source>
</reference>
<evidence type="ECO:0000313" key="1">
    <source>
        <dbReference type="EMBL" id="JAD29440.1"/>
    </source>
</evidence>
<proteinExistence type="predicted"/>
<name>A0A0A8YY72_ARUDO</name>
<dbReference type="AlphaFoldDB" id="A0A0A8YY72"/>
<dbReference type="EMBL" id="GBRH01268455">
    <property type="protein sequence ID" value="JAD29440.1"/>
    <property type="molecule type" value="Transcribed_RNA"/>
</dbReference>
<organism evidence="1">
    <name type="scientific">Arundo donax</name>
    <name type="common">Giant reed</name>
    <name type="synonym">Donax arundinaceus</name>
    <dbReference type="NCBI Taxonomy" id="35708"/>
    <lineage>
        <taxon>Eukaryota</taxon>
        <taxon>Viridiplantae</taxon>
        <taxon>Streptophyta</taxon>
        <taxon>Embryophyta</taxon>
        <taxon>Tracheophyta</taxon>
        <taxon>Spermatophyta</taxon>
        <taxon>Magnoliopsida</taxon>
        <taxon>Liliopsida</taxon>
        <taxon>Poales</taxon>
        <taxon>Poaceae</taxon>
        <taxon>PACMAD clade</taxon>
        <taxon>Arundinoideae</taxon>
        <taxon>Arundineae</taxon>
        <taxon>Arundo</taxon>
    </lineage>
</organism>
<sequence length="27" mass="3121">MSMMGLKSCFNFIQFIQPKLMVTSPKI</sequence>
<accession>A0A0A8YY72</accession>
<reference evidence="1" key="2">
    <citation type="journal article" date="2015" name="Data Brief">
        <title>Shoot transcriptome of the giant reed, Arundo donax.</title>
        <authorList>
            <person name="Barrero R.A."/>
            <person name="Guerrero F.D."/>
            <person name="Moolhuijzen P."/>
            <person name="Goolsby J.A."/>
            <person name="Tidwell J."/>
            <person name="Bellgard S.E."/>
            <person name="Bellgard M.I."/>
        </authorList>
    </citation>
    <scope>NUCLEOTIDE SEQUENCE</scope>
    <source>
        <tissue evidence="1">Shoot tissue taken approximately 20 cm above the soil surface</tissue>
    </source>
</reference>